<dbReference type="PATRIC" id="fig|128780.6.peg.1889"/>
<evidence type="ECO:0000313" key="2">
    <source>
        <dbReference type="Proteomes" id="UP000061010"/>
    </source>
</evidence>
<evidence type="ECO:0000313" key="1">
    <source>
        <dbReference type="EMBL" id="ALJ28258.1"/>
    </source>
</evidence>
<keyword evidence="2" id="KW-1185">Reference proteome</keyword>
<name>A0A0S1AZV0_9GAMM</name>
<dbReference type="Proteomes" id="UP000061010">
    <property type="component" value="Chromosome"/>
</dbReference>
<dbReference type="AlphaFoldDB" id="A0A0S1AZV0"/>
<protein>
    <submittedName>
        <fullName evidence="1">Uncharacterized protein</fullName>
    </submittedName>
</protein>
<sequence>MGGRAVPLAIIDPSDNYIKLDTVLEAHVFAQEKSQVITAFSHAQTYDNAVVGPLCGIGDEMFYR</sequence>
<proteinExistence type="predicted"/>
<accession>A0A0S1AZV0</accession>
<reference evidence="1 2" key="1">
    <citation type="journal article" date="2015" name="Genome Announc.">
        <title>Complete Genome Sequencing of Stenotrophomonas acidaminiphila ZAC14D2_NAIMI4_2, a Multidrug-Resistant Strain Isolated from Sediments of a Polluted River in Mexico, Uncovers New Antibiotic Resistance Genes and a Novel Class-II Lasso Peptide Biosynthesis Gene Cluster.</title>
        <authorList>
            <person name="Vinuesa P."/>
            <person name="Ochoa-Sanchez L.E."/>
        </authorList>
    </citation>
    <scope>NUCLEOTIDE SEQUENCE [LARGE SCALE GENOMIC DNA]</scope>
    <source>
        <strain evidence="1 2">ZAC14D2_NAIMI4_2</strain>
    </source>
</reference>
<gene>
    <name evidence="1" type="ORF">AOT14_18810</name>
</gene>
<dbReference type="EMBL" id="CP012900">
    <property type="protein sequence ID" value="ALJ28258.1"/>
    <property type="molecule type" value="Genomic_DNA"/>
</dbReference>
<dbReference type="KEGG" id="sacz:AOT14_18810"/>
<organism evidence="1 2">
    <name type="scientific">Stenotrophomonas acidaminiphila</name>
    <dbReference type="NCBI Taxonomy" id="128780"/>
    <lineage>
        <taxon>Bacteria</taxon>
        <taxon>Pseudomonadati</taxon>
        <taxon>Pseudomonadota</taxon>
        <taxon>Gammaproteobacteria</taxon>
        <taxon>Lysobacterales</taxon>
        <taxon>Lysobacteraceae</taxon>
        <taxon>Stenotrophomonas</taxon>
    </lineage>
</organism>